<organism evidence="1 3">
    <name type="scientific">Adineta steineri</name>
    <dbReference type="NCBI Taxonomy" id="433720"/>
    <lineage>
        <taxon>Eukaryota</taxon>
        <taxon>Metazoa</taxon>
        <taxon>Spiralia</taxon>
        <taxon>Gnathifera</taxon>
        <taxon>Rotifera</taxon>
        <taxon>Eurotatoria</taxon>
        <taxon>Bdelloidea</taxon>
        <taxon>Adinetida</taxon>
        <taxon>Adinetidae</taxon>
        <taxon>Adineta</taxon>
    </lineage>
</organism>
<name>A0A813XGU8_9BILA</name>
<protein>
    <submittedName>
        <fullName evidence="1">Uncharacterized protein</fullName>
    </submittedName>
</protein>
<gene>
    <name evidence="1" type="ORF">JYZ213_LOCUS8727</name>
    <name evidence="2" type="ORF">OXD698_LOCUS165</name>
</gene>
<proteinExistence type="predicted"/>
<evidence type="ECO:0000313" key="2">
    <source>
        <dbReference type="EMBL" id="CAF3481642.1"/>
    </source>
</evidence>
<dbReference type="AlphaFoldDB" id="A0A813XGU8"/>
<dbReference type="Proteomes" id="UP000663844">
    <property type="component" value="Unassembled WGS sequence"/>
</dbReference>
<reference evidence="1" key="1">
    <citation type="submission" date="2021-02" db="EMBL/GenBank/DDBJ databases">
        <authorList>
            <person name="Nowell W R."/>
        </authorList>
    </citation>
    <scope>NUCLEOTIDE SEQUENCE</scope>
</reference>
<dbReference type="EMBL" id="CAJNOG010000060">
    <property type="protein sequence ID" value="CAF0866681.1"/>
    <property type="molecule type" value="Genomic_DNA"/>
</dbReference>
<accession>A0A813XGU8</accession>
<dbReference type="EMBL" id="CAJOAZ010000004">
    <property type="protein sequence ID" value="CAF3481642.1"/>
    <property type="molecule type" value="Genomic_DNA"/>
</dbReference>
<evidence type="ECO:0000313" key="1">
    <source>
        <dbReference type="EMBL" id="CAF0866681.1"/>
    </source>
</evidence>
<dbReference type="Proteomes" id="UP000663845">
    <property type="component" value="Unassembled WGS sequence"/>
</dbReference>
<sequence>MARIGDGWIYTTDNDDIHHFYLNNIPMQFTHHLPSSNIRSNEIDVPSEKQWTDQSLLSNTNIKNYLIKSDMSHQIAYKNIIDKCKQLKIDQKNQLISLFDAHYNMHIHFRKDNKLNKKYYRLLKNDKPCIHCKRLIKEYEERELLKFSSINKIQH</sequence>
<evidence type="ECO:0000313" key="3">
    <source>
        <dbReference type="Proteomes" id="UP000663845"/>
    </source>
</evidence>
<comment type="caution">
    <text evidence="1">The sequence shown here is derived from an EMBL/GenBank/DDBJ whole genome shotgun (WGS) entry which is preliminary data.</text>
</comment>